<reference evidence="2 4" key="2">
    <citation type="journal article" date="2013" name="Nature">
        <title>Insights into bilaterian evolution from three spiralian genomes.</title>
        <authorList>
            <person name="Simakov O."/>
            <person name="Marletaz F."/>
            <person name="Cho S.J."/>
            <person name="Edsinger-Gonzales E."/>
            <person name="Havlak P."/>
            <person name="Hellsten U."/>
            <person name="Kuo D.H."/>
            <person name="Larsson T."/>
            <person name="Lv J."/>
            <person name="Arendt D."/>
            <person name="Savage R."/>
            <person name="Osoegawa K."/>
            <person name="de Jong P."/>
            <person name="Grimwood J."/>
            <person name="Chapman J.A."/>
            <person name="Shapiro H."/>
            <person name="Aerts A."/>
            <person name="Otillar R.P."/>
            <person name="Terry A.Y."/>
            <person name="Boore J.L."/>
            <person name="Grigoriev I.V."/>
            <person name="Lindberg D.R."/>
            <person name="Seaver E.C."/>
            <person name="Weisblat D.A."/>
            <person name="Putnam N.H."/>
            <person name="Rokhsar D.S."/>
        </authorList>
    </citation>
    <scope>NUCLEOTIDE SEQUENCE</scope>
</reference>
<dbReference type="EMBL" id="KB096023">
    <property type="protein sequence ID" value="ESO09048.1"/>
    <property type="molecule type" value="Genomic_DNA"/>
</dbReference>
<name>T1F179_HELRO</name>
<dbReference type="HOGENOM" id="CLU_083147_5_0_1"/>
<dbReference type="InParanoid" id="T1F179"/>
<dbReference type="GeneID" id="20202579"/>
<dbReference type="STRING" id="6412.T1F179"/>
<dbReference type="KEGG" id="hro:HELRODRAFT_168982"/>
<reference evidence="4" key="1">
    <citation type="submission" date="2012-12" db="EMBL/GenBank/DDBJ databases">
        <authorList>
            <person name="Hellsten U."/>
            <person name="Grimwood J."/>
            <person name="Chapman J.A."/>
            <person name="Shapiro H."/>
            <person name="Aerts A."/>
            <person name="Otillar R.P."/>
            <person name="Terry A.Y."/>
            <person name="Boore J.L."/>
            <person name="Simakov O."/>
            <person name="Marletaz F."/>
            <person name="Cho S.-J."/>
            <person name="Edsinger-Gonzales E."/>
            <person name="Havlak P."/>
            <person name="Kuo D.-H."/>
            <person name="Larsson T."/>
            <person name="Lv J."/>
            <person name="Arendt D."/>
            <person name="Savage R."/>
            <person name="Osoegawa K."/>
            <person name="de Jong P."/>
            <person name="Lindberg D.R."/>
            <person name="Seaver E.C."/>
            <person name="Weisblat D.A."/>
            <person name="Putnam N.H."/>
            <person name="Grigoriev I.V."/>
            <person name="Rokhsar D.S."/>
        </authorList>
    </citation>
    <scope>NUCLEOTIDE SEQUENCE</scope>
</reference>
<reference evidence="3" key="3">
    <citation type="submission" date="2015-06" db="UniProtKB">
        <authorList>
            <consortium name="EnsemblMetazoa"/>
        </authorList>
    </citation>
    <scope>IDENTIFICATION</scope>
</reference>
<dbReference type="Proteomes" id="UP000015101">
    <property type="component" value="Unassembled WGS sequence"/>
</dbReference>
<dbReference type="OrthoDB" id="1045822at2759"/>
<protein>
    <submittedName>
        <fullName evidence="2 3">Uncharacterized protein</fullName>
    </submittedName>
</protein>
<dbReference type="EMBL" id="AMQM01003157">
    <property type="status" value="NOT_ANNOTATED_CDS"/>
    <property type="molecule type" value="Genomic_DNA"/>
</dbReference>
<proteinExistence type="inferred from homology"/>
<sequence>MNPNYNMQYQGQNVVTSQPQLAGQIQNIKPWSSGICGCCQDMAGCCYCYWCFLCFTCTLASKMDECVLGPCCCYGFLTAMRTKLRTQYGIKQSKILGAYLGFKCTVHQVVHIRTMVIREFQFRFNLKDKLHGFN</sequence>
<dbReference type="EnsemblMetazoa" id="HelroT168982">
    <property type="protein sequence ID" value="HelroP168982"/>
    <property type="gene ID" value="HelroG168982"/>
</dbReference>
<keyword evidence="4" id="KW-1185">Reference proteome</keyword>
<dbReference type="CTD" id="20202579"/>
<organism evidence="3 4">
    <name type="scientific">Helobdella robusta</name>
    <name type="common">Californian leech</name>
    <dbReference type="NCBI Taxonomy" id="6412"/>
    <lineage>
        <taxon>Eukaryota</taxon>
        <taxon>Metazoa</taxon>
        <taxon>Spiralia</taxon>
        <taxon>Lophotrochozoa</taxon>
        <taxon>Annelida</taxon>
        <taxon>Clitellata</taxon>
        <taxon>Hirudinea</taxon>
        <taxon>Rhynchobdellida</taxon>
        <taxon>Glossiphoniidae</taxon>
        <taxon>Helobdella</taxon>
    </lineage>
</organism>
<accession>T1F179</accession>
<dbReference type="InterPro" id="IPR006461">
    <property type="entry name" value="PLAC_motif_containing"/>
</dbReference>
<comment type="similarity">
    <text evidence="1">Belongs to the cornifelin family.</text>
</comment>
<dbReference type="PANTHER" id="PTHR15907">
    <property type="entry name" value="DUF614 FAMILY PROTEIN-RELATED"/>
    <property type="match status" value="1"/>
</dbReference>
<gene>
    <name evidence="3" type="primary">20202579</name>
    <name evidence="2" type="ORF">HELRODRAFT_168982</name>
</gene>
<dbReference type="AlphaFoldDB" id="T1F179"/>
<evidence type="ECO:0000313" key="2">
    <source>
        <dbReference type="EMBL" id="ESO09048.1"/>
    </source>
</evidence>
<evidence type="ECO:0000313" key="4">
    <source>
        <dbReference type="Proteomes" id="UP000015101"/>
    </source>
</evidence>
<evidence type="ECO:0000313" key="3">
    <source>
        <dbReference type="EnsemblMetazoa" id="HelroP168982"/>
    </source>
</evidence>
<evidence type="ECO:0000256" key="1">
    <source>
        <dbReference type="ARBA" id="ARBA00009024"/>
    </source>
</evidence>
<dbReference type="RefSeq" id="XP_009013070.1">
    <property type="nucleotide sequence ID" value="XM_009014822.1"/>
</dbReference>